<gene>
    <name evidence="1" type="ORF">ENS64_04430</name>
</gene>
<evidence type="ECO:0000313" key="1">
    <source>
        <dbReference type="EMBL" id="HGT38495.1"/>
    </source>
</evidence>
<dbReference type="AlphaFoldDB" id="A0A7C4LJX5"/>
<reference evidence="1" key="1">
    <citation type="journal article" date="2020" name="mSystems">
        <title>Genome- and Community-Level Interaction Insights into Carbon Utilization and Element Cycling Functions of Hydrothermarchaeota in Hydrothermal Sediment.</title>
        <authorList>
            <person name="Zhou Z."/>
            <person name="Liu Y."/>
            <person name="Xu W."/>
            <person name="Pan J."/>
            <person name="Luo Z.H."/>
            <person name="Li M."/>
        </authorList>
    </citation>
    <scope>NUCLEOTIDE SEQUENCE [LARGE SCALE GENOMIC DNA]</scope>
    <source>
        <strain evidence="1">SpSt-508</strain>
    </source>
</reference>
<proteinExistence type="predicted"/>
<dbReference type="Gene3D" id="2.60.40.1190">
    <property type="match status" value="1"/>
</dbReference>
<organism evidence="1">
    <name type="scientific">Schlesneria paludicola</name>
    <dbReference type="NCBI Taxonomy" id="360056"/>
    <lineage>
        <taxon>Bacteria</taxon>
        <taxon>Pseudomonadati</taxon>
        <taxon>Planctomycetota</taxon>
        <taxon>Planctomycetia</taxon>
        <taxon>Planctomycetales</taxon>
        <taxon>Planctomycetaceae</taxon>
        <taxon>Schlesneria</taxon>
    </lineage>
</organism>
<dbReference type="EMBL" id="DSVQ01000009">
    <property type="protein sequence ID" value="HGT38495.1"/>
    <property type="molecule type" value="Genomic_DNA"/>
</dbReference>
<comment type="caution">
    <text evidence="1">The sequence shown here is derived from an EMBL/GenBank/DDBJ whole genome shotgun (WGS) entry which is preliminary data.</text>
</comment>
<sequence length="221" mass="24278">MTTLIPPRFLFRWCFPVPYLADYPGDESLPELPPSCALPSLQEMDGVRDFAEWRLAWNESGLALMVDVAGKTEPVQCDVSAPTSSAGVHVWIDTRATQTVHRATRFCHRLALLPAGLGRHRRQPSAVFLPLGPARSEAPAAAEAIRIASTLRDDGYRLQAWIPAACLHGYDPAAQPRLGFYGVVRDAELGLQALTVGPPFPYESDPSLWQLLELVRRAPVA</sequence>
<protein>
    <submittedName>
        <fullName evidence="1">Uncharacterized protein</fullName>
    </submittedName>
</protein>
<dbReference type="CDD" id="cd00241">
    <property type="entry name" value="DOMON_like"/>
    <property type="match status" value="1"/>
</dbReference>
<name>A0A7C4LJX5_9PLAN</name>
<accession>A0A7C4LJX5</accession>